<evidence type="ECO:0000256" key="7">
    <source>
        <dbReference type="ARBA" id="ARBA00023136"/>
    </source>
</evidence>
<dbReference type="PRINTS" id="PR00303">
    <property type="entry name" value="SECYTRNLCASE"/>
</dbReference>
<dbReference type="SUPFAM" id="SSF103491">
    <property type="entry name" value="Preprotein translocase SecY subunit"/>
    <property type="match status" value="1"/>
</dbReference>
<keyword evidence="7 8" id="KW-0472">Membrane</keyword>
<keyword evidence="1 8" id="KW-0813">Transport</keyword>
<dbReference type="EMBL" id="NBEF01000003">
    <property type="protein sequence ID" value="OQQ92757.1"/>
    <property type="molecule type" value="Genomic_DNA"/>
</dbReference>
<evidence type="ECO:0000256" key="3">
    <source>
        <dbReference type="ARBA" id="ARBA00022692"/>
    </source>
</evidence>
<dbReference type="NCBIfam" id="TIGR02920">
    <property type="entry name" value="acc_sec_Y2"/>
    <property type="match status" value="1"/>
</dbReference>
<evidence type="ECO:0000313" key="10">
    <source>
        <dbReference type="EMBL" id="OQQ92757.1"/>
    </source>
</evidence>
<dbReference type="RefSeq" id="WP_081533385.1">
    <property type="nucleotide sequence ID" value="NZ_NBEF01000003.1"/>
</dbReference>
<sequence length="409" mass="45138">MRLRKKPKKDTLFSFFTPKFMTTAVILTIYILGSSIPIPLGDTVAEAKSNYIMQLTSSATGGNLTKLTLMSMGLGPYMIVMILWSVLVVIKPLGLGNLSEKESGYVRNLITLIVSIIQAIGIVMNFDLKLDLMYKAGIVCILLAGGFLTIYLSTINGSKGVGGMMLIMLFGIISGIGQQAGEGFKKISKSPHAVLITSIVILAILLIIVLSVLMERSEYRIPVTQVMINNDLNRESYIPIKPNASGGMAIMFAMSMFMITSYLLQILAHHFPVGFLKIFEKGMSMYTFTGATMYIIVLFTLSIVFGFVNIDAGQLAEGLRNSGDYIKGVRPGKDTKRYINKYVWFFSVFGSIYICLIAGAPLYLGVLFPSYRKVVMLPGMALMCIGMIFTTQDQIRAGKSLYSYKKWIK</sequence>
<keyword evidence="3 8" id="KW-0812">Transmembrane</keyword>
<comment type="subcellular location">
    <subcellularLocation>
        <location evidence="8">Cell membrane</location>
        <topology evidence="8">Multi-pass membrane protein</topology>
    </subcellularLocation>
</comment>
<feature type="transmembrane region" description="Helical" evidence="8">
    <location>
        <begin position="132"/>
        <end position="152"/>
    </location>
</feature>
<feature type="transmembrane region" description="Helical" evidence="8">
    <location>
        <begin position="12"/>
        <end position="32"/>
    </location>
</feature>
<evidence type="ECO:0000256" key="2">
    <source>
        <dbReference type="ARBA" id="ARBA00022475"/>
    </source>
</evidence>
<feature type="transmembrane region" description="Helical" evidence="8">
    <location>
        <begin position="164"/>
        <end position="181"/>
    </location>
</feature>
<feature type="transmembrane region" description="Helical" evidence="8">
    <location>
        <begin position="249"/>
        <end position="271"/>
    </location>
</feature>
<feature type="transmembrane region" description="Helical" evidence="8">
    <location>
        <begin position="291"/>
        <end position="310"/>
    </location>
</feature>
<feature type="transmembrane region" description="Helical" evidence="8">
    <location>
        <begin position="74"/>
        <end position="93"/>
    </location>
</feature>
<evidence type="ECO:0000256" key="4">
    <source>
        <dbReference type="ARBA" id="ARBA00022927"/>
    </source>
</evidence>
<dbReference type="HAMAP" id="MF_01466">
    <property type="entry name" value="SecY2"/>
    <property type="match status" value="1"/>
</dbReference>
<dbReference type="PANTHER" id="PTHR10906">
    <property type="entry name" value="SECY/SEC61-ALPHA FAMILY MEMBER"/>
    <property type="match status" value="1"/>
</dbReference>
<comment type="subunit">
    <text evidence="8">Component of the accessory SecA2/SecY2 protein translocase complex required to export cell wall proteins. May form heterotrimers with SecE and SecG subunits.</text>
</comment>
<keyword evidence="4 8" id="KW-0653">Protein transport</keyword>
<organism evidence="10 11">
    <name type="scientific">Ligilactobacillus salivarius</name>
    <dbReference type="NCBI Taxonomy" id="1624"/>
    <lineage>
        <taxon>Bacteria</taxon>
        <taxon>Bacillati</taxon>
        <taxon>Bacillota</taxon>
        <taxon>Bacilli</taxon>
        <taxon>Lactobacillales</taxon>
        <taxon>Lactobacillaceae</taxon>
        <taxon>Ligilactobacillus</taxon>
    </lineage>
</organism>
<comment type="function">
    <text evidence="8">Part of the accessory SecA2/SecY2 system specifically required for export of possible cell wall proteins. The central subunit of a protein translocation channel.</text>
</comment>
<name>A0A1V9RHZ2_9LACO</name>
<gene>
    <name evidence="8" type="primary">secY2</name>
    <name evidence="10" type="ORF">B6U56_00305</name>
</gene>
<dbReference type="AlphaFoldDB" id="A0A1V9RHZ2"/>
<dbReference type="InterPro" id="IPR023201">
    <property type="entry name" value="SecY_dom_sf"/>
</dbReference>
<evidence type="ECO:0000256" key="6">
    <source>
        <dbReference type="ARBA" id="ARBA00023010"/>
    </source>
</evidence>
<proteinExistence type="inferred from homology"/>
<dbReference type="InterPro" id="IPR014269">
    <property type="entry name" value="SecY2"/>
</dbReference>
<feature type="transmembrane region" description="Helical" evidence="8">
    <location>
        <begin position="370"/>
        <end position="389"/>
    </location>
</feature>
<dbReference type="InterPro" id="IPR002208">
    <property type="entry name" value="SecY/SEC61-alpha"/>
</dbReference>
<dbReference type="GO" id="GO:0005886">
    <property type="term" value="C:plasma membrane"/>
    <property type="evidence" value="ECO:0007669"/>
    <property type="project" value="UniProtKB-SubCell"/>
</dbReference>
<keyword evidence="5 8" id="KW-1133">Transmembrane helix</keyword>
<evidence type="ECO:0000256" key="8">
    <source>
        <dbReference type="HAMAP-Rule" id="MF_01466"/>
    </source>
</evidence>
<evidence type="ECO:0000256" key="9">
    <source>
        <dbReference type="NCBIfam" id="TIGR02920"/>
    </source>
</evidence>
<evidence type="ECO:0000256" key="5">
    <source>
        <dbReference type="ARBA" id="ARBA00022989"/>
    </source>
</evidence>
<dbReference type="GO" id="GO:0006605">
    <property type="term" value="P:protein targeting"/>
    <property type="evidence" value="ECO:0007669"/>
    <property type="project" value="UniProtKB-UniRule"/>
</dbReference>
<dbReference type="GO" id="GO:0065002">
    <property type="term" value="P:intracellular protein transmembrane transport"/>
    <property type="evidence" value="ECO:0007669"/>
    <property type="project" value="UniProtKB-UniRule"/>
</dbReference>
<dbReference type="Proteomes" id="UP000192575">
    <property type="component" value="Unassembled WGS sequence"/>
</dbReference>
<dbReference type="Pfam" id="PF00344">
    <property type="entry name" value="SecY"/>
    <property type="match status" value="1"/>
</dbReference>
<keyword evidence="6 8" id="KW-0811">Translocation</keyword>
<evidence type="ECO:0000256" key="1">
    <source>
        <dbReference type="ARBA" id="ARBA00022448"/>
    </source>
</evidence>
<feature type="transmembrane region" description="Helical" evidence="8">
    <location>
        <begin position="193"/>
        <end position="213"/>
    </location>
</feature>
<reference evidence="10 11" key="1">
    <citation type="submission" date="2017-03" db="EMBL/GenBank/DDBJ databases">
        <title>Phylogenomics and comparative genomics of Lactobacillus salivarius, a mammalian gut commensal.</title>
        <authorList>
            <person name="Harris H.M."/>
        </authorList>
    </citation>
    <scope>NUCLEOTIDE SEQUENCE [LARGE SCALE GENOMIC DNA]</scope>
    <source>
        <strain evidence="10 11">JCM 1047</strain>
    </source>
</reference>
<dbReference type="PIRSF" id="PIRSF004557">
    <property type="entry name" value="SecY"/>
    <property type="match status" value="1"/>
</dbReference>
<keyword evidence="2 8" id="KW-1003">Cell membrane</keyword>
<protein>
    <recommendedName>
        <fullName evidence="8 9">Accessory Sec system protein translocase subunit SecY2</fullName>
    </recommendedName>
</protein>
<dbReference type="Gene3D" id="1.10.3370.10">
    <property type="entry name" value="SecY subunit domain"/>
    <property type="match status" value="1"/>
</dbReference>
<feature type="transmembrane region" description="Helical" evidence="8">
    <location>
        <begin position="105"/>
        <end position="126"/>
    </location>
</feature>
<feature type="transmembrane region" description="Helical" evidence="8">
    <location>
        <begin position="342"/>
        <end position="364"/>
    </location>
</feature>
<comment type="similarity">
    <text evidence="8">Belongs to the SecY/SEC61-alpha family. SecY2 subfamily.</text>
</comment>
<comment type="caution">
    <text evidence="10">The sequence shown here is derived from an EMBL/GenBank/DDBJ whole genome shotgun (WGS) entry which is preliminary data.</text>
</comment>
<evidence type="ECO:0000313" key="11">
    <source>
        <dbReference type="Proteomes" id="UP000192575"/>
    </source>
</evidence>
<accession>A0A1V9RHZ2</accession>